<evidence type="ECO:0000313" key="9">
    <source>
        <dbReference type="Proteomes" id="UP000027238"/>
    </source>
</evidence>
<dbReference type="Pfam" id="PF00250">
    <property type="entry name" value="Forkhead"/>
    <property type="match status" value="1"/>
</dbReference>
<dbReference type="PANTHER" id="PTHR46078:SF2">
    <property type="entry name" value="FORK-HEAD DOMAIN-CONTAINING PROTEIN"/>
    <property type="match status" value="1"/>
</dbReference>
<dbReference type="SUPFAM" id="SSF46785">
    <property type="entry name" value="Winged helix' DNA-binding domain"/>
    <property type="match status" value="1"/>
</dbReference>
<feature type="domain" description="Fork-head" evidence="7">
    <location>
        <begin position="119"/>
        <end position="227"/>
    </location>
</feature>
<evidence type="ECO:0000256" key="4">
    <source>
        <dbReference type="ARBA" id="ARBA00023242"/>
    </source>
</evidence>
<dbReference type="GO" id="GO:0005634">
    <property type="term" value="C:nucleus"/>
    <property type="evidence" value="ECO:0007669"/>
    <property type="project" value="UniProtKB-SubCell"/>
</dbReference>
<dbReference type="EMBL" id="JMSE01001194">
    <property type="protein sequence ID" value="KDN63808.1"/>
    <property type="molecule type" value="Genomic_DNA"/>
</dbReference>
<dbReference type="GO" id="GO:0000978">
    <property type="term" value="F:RNA polymerase II cis-regulatory region sequence-specific DNA binding"/>
    <property type="evidence" value="ECO:0007669"/>
    <property type="project" value="TreeGrafter"/>
</dbReference>
<dbReference type="OrthoDB" id="5954824at2759"/>
<keyword evidence="2 5" id="KW-0238">DNA-binding</keyword>
<dbReference type="Proteomes" id="UP000027238">
    <property type="component" value="Unassembled WGS sequence"/>
</dbReference>
<evidence type="ECO:0000256" key="6">
    <source>
        <dbReference type="SAM" id="MobiDB-lite"/>
    </source>
</evidence>
<evidence type="ECO:0000256" key="3">
    <source>
        <dbReference type="ARBA" id="ARBA00023163"/>
    </source>
</evidence>
<dbReference type="SMART" id="SM00339">
    <property type="entry name" value="FH"/>
    <property type="match status" value="1"/>
</dbReference>
<gene>
    <name evidence="8" type="ORF">CSUB01_11310</name>
</gene>
<feature type="DNA-binding region" description="Fork-head" evidence="5">
    <location>
        <begin position="119"/>
        <end position="227"/>
    </location>
</feature>
<evidence type="ECO:0000256" key="1">
    <source>
        <dbReference type="ARBA" id="ARBA00023015"/>
    </source>
</evidence>
<dbReference type="GO" id="GO:0000981">
    <property type="term" value="F:DNA-binding transcription factor activity, RNA polymerase II-specific"/>
    <property type="evidence" value="ECO:0007669"/>
    <property type="project" value="TreeGrafter"/>
</dbReference>
<evidence type="ECO:0000256" key="2">
    <source>
        <dbReference type="ARBA" id="ARBA00023125"/>
    </source>
</evidence>
<organism evidence="8 9">
    <name type="scientific">Colletotrichum sublineola</name>
    <name type="common">Sorghum anthracnose fungus</name>
    <dbReference type="NCBI Taxonomy" id="1173701"/>
    <lineage>
        <taxon>Eukaryota</taxon>
        <taxon>Fungi</taxon>
        <taxon>Dikarya</taxon>
        <taxon>Ascomycota</taxon>
        <taxon>Pezizomycotina</taxon>
        <taxon>Sordariomycetes</taxon>
        <taxon>Hypocreomycetidae</taxon>
        <taxon>Glomerellales</taxon>
        <taxon>Glomerellaceae</taxon>
        <taxon>Colletotrichum</taxon>
        <taxon>Colletotrichum graminicola species complex</taxon>
    </lineage>
</organism>
<dbReference type="PROSITE" id="PS50039">
    <property type="entry name" value="FORK_HEAD_3"/>
    <property type="match status" value="1"/>
</dbReference>
<evidence type="ECO:0000313" key="8">
    <source>
        <dbReference type="EMBL" id="KDN63808.1"/>
    </source>
</evidence>
<keyword evidence="3" id="KW-0804">Transcription</keyword>
<comment type="caution">
    <text evidence="8">The sequence shown here is derived from an EMBL/GenBank/DDBJ whole genome shotgun (WGS) entry which is preliminary data.</text>
</comment>
<comment type="subcellular location">
    <subcellularLocation>
        <location evidence="5">Nucleus</location>
    </subcellularLocation>
</comment>
<name>A0A066X3U8_COLSU</name>
<dbReference type="HOGENOM" id="CLU_882814_0_0_1"/>
<keyword evidence="9" id="KW-1185">Reference proteome</keyword>
<dbReference type="STRING" id="1173701.A0A066X3U8"/>
<evidence type="ECO:0000259" key="7">
    <source>
        <dbReference type="PROSITE" id="PS50039"/>
    </source>
</evidence>
<keyword evidence="1" id="KW-0805">Transcription regulation</keyword>
<dbReference type="InterPro" id="IPR036390">
    <property type="entry name" value="WH_DNA-bd_sf"/>
</dbReference>
<accession>A0A066X3U8</accession>
<dbReference type="InterPro" id="IPR045912">
    <property type="entry name" value="FOXJ2/3-like"/>
</dbReference>
<protein>
    <submittedName>
        <fullName evidence="8">Putative fork head domain-containing protein</fullName>
    </submittedName>
</protein>
<proteinExistence type="predicted"/>
<dbReference type="AlphaFoldDB" id="A0A066X3U8"/>
<sequence length="315" mass="34543">MNQTAWVFPCVTLVEGCDNNGSMNGDYYSGEYPDIFTNYKPQICTTPVGLQTVDNYGQVGFGNSAVQHGFEQPTNASVSRYSSSPTPFLGEFMVEPSVTPELSQQTVPTTSAPVQQKVDSKKTYAELIHEAIKGTESGTMVLQDLYKWFVDNAGKPKNSKGWQKSIRHNLSMNDFTTLPYPHDSIKVARKLGLALTQAFKKVKKAWTLNSNHLETVKPTSSFRKRGQSGSRNVGSRRLGTGRSNDPTYVTPVTPYPAPAHDSWRFGSYHLQNPSQEESEYTGYPGDPGSVGTMASVGSCPELEIGCGGIWMAVED</sequence>
<reference evidence="9" key="1">
    <citation type="journal article" date="2014" name="Genome Announc.">
        <title>Draft genome sequence of Colletotrichum sublineola, a destructive pathogen of cultivated sorghum.</title>
        <authorList>
            <person name="Baroncelli R."/>
            <person name="Sanz-Martin J.M."/>
            <person name="Rech G.E."/>
            <person name="Sukno S.A."/>
            <person name="Thon M.R."/>
        </authorList>
    </citation>
    <scope>NUCLEOTIDE SEQUENCE [LARGE SCALE GENOMIC DNA]</scope>
    <source>
        <strain evidence="9">TX430BB</strain>
    </source>
</reference>
<dbReference type="InterPro" id="IPR001766">
    <property type="entry name" value="Fork_head_dom"/>
</dbReference>
<dbReference type="InterPro" id="IPR036388">
    <property type="entry name" value="WH-like_DNA-bd_sf"/>
</dbReference>
<keyword evidence="4 5" id="KW-0539">Nucleus</keyword>
<dbReference type="PANTHER" id="PTHR46078">
    <property type="entry name" value="FORKHEAD BOX PROTEIN J2 FAMILY MEMBER"/>
    <property type="match status" value="1"/>
</dbReference>
<feature type="compositionally biased region" description="Polar residues" evidence="6">
    <location>
        <begin position="217"/>
        <end position="233"/>
    </location>
</feature>
<dbReference type="Gene3D" id="1.10.10.10">
    <property type="entry name" value="Winged helix-like DNA-binding domain superfamily/Winged helix DNA-binding domain"/>
    <property type="match status" value="1"/>
</dbReference>
<evidence type="ECO:0000256" key="5">
    <source>
        <dbReference type="PROSITE-ProRule" id="PRU00089"/>
    </source>
</evidence>
<feature type="region of interest" description="Disordered" evidence="6">
    <location>
        <begin position="217"/>
        <end position="249"/>
    </location>
</feature>